<evidence type="ECO:0000313" key="2">
    <source>
        <dbReference type="Proteomes" id="UP000070133"/>
    </source>
</evidence>
<sequence>MSKPVLNHIDLQLHPGAPILHSPADIHKDTSKEINVMSTAHFDSEQELFEAEETTPKNLMDLFWIPKLGEKILLEMDPADLFSTLRTNRQFKAIVDNSTALQRKMFLAQLPEDNTLTTFDTWSTTPDTAWKPNTILCPATLNDTQLLSSTNTPRRHFVHDLFPHAVLSCEWLHAPVQGSFPSWQKARATKHFTRIFVLRINKSCREDDERLRMPRAGENMFLTDTPTFHFVQILDLRSRRAECEPICPGMRMIDVLELAVQVTTGRLE</sequence>
<dbReference type="OrthoDB" id="3646615at2759"/>
<reference evidence="1 2" key="1">
    <citation type="submission" date="2015-07" db="EMBL/GenBank/DDBJ databases">
        <title>Comparative genomics of the Sigatoka disease complex on banana suggests a link between parallel evolutionary changes in Pseudocercospora fijiensis and Pseudocercospora eumusae and increased virulence on the banana host.</title>
        <authorList>
            <person name="Chang T.-C."/>
            <person name="Salvucci A."/>
            <person name="Crous P.W."/>
            <person name="Stergiopoulos I."/>
        </authorList>
    </citation>
    <scope>NUCLEOTIDE SEQUENCE [LARGE SCALE GENOMIC DNA]</scope>
    <source>
        <strain evidence="1 2">CBS 114824</strain>
    </source>
</reference>
<accession>A0A139H0S8</accession>
<comment type="caution">
    <text evidence="1">The sequence shown here is derived from an EMBL/GenBank/DDBJ whole genome shotgun (WGS) entry which is preliminary data.</text>
</comment>
<gene>
    <name evidence="1" type="ORF">AC578_6388</name>
</gene>
<name>A0A139H0S8_9PEZI</name>
<dbReference type="EMBL" id="LFZN01000187">
    <property type="protein sequence ID" value="KXS96073.1"/>
    <property type="molecule type" value="Genomic_DNA"/>
</dbReference>
<dbReference type="AlphaFoldDB" id="A0A139H0S8"/>
<keyword evidence="2" id="KW-1185">Reference proteome</keyword>
<dbReference type="Proteomes" id="UP000070133">
    <property type="component" value="Unassembled WGS sequence"/>
</dbReference>
<evidence type="ECO:0000313" key="1">
    <source>
        <dbReference type="EMBL" id="KXS96073.1"/>
    </source>
</evidence>
<protein>
    <recommendedName>
        <fullName evidence="3">F-box domain-containing protein</fullName>
    </recommendedName>
</protein>
<proteinExistence type="predicted"/>
<organism evidence="1 2">
    <name type="scientific">Pseudocercospora eumusae</name>
    <dbReference type="NCBI Taxonomy" id="321146"/>
    <lineage>
        <taxon>Eukaryota</taxon>
        <taxon>Fungi</taxon>
        <taxon>Dikarya</taxon>
        <taxon>Ascomycota</taxon>
        <taxon>Pezizomycotina</taxon>
        <taxon>Dothideomycetes</taxon>
        <taxon>Dothideomycetidae</taxon>
        <taxon>Mycosphaerellales</taxon>
        <taxon>Mycosphaerellaceae</taxon>
        <taxon>Pseudocercospora</taxon>
    </lineage>
</organism>
<evidence type="ECO:0008006" key="3">
    <source>
        <dbReference type="Google" id="ProtNLM"/>
    </source>
</evidence>